<dbReference type="Proteomes" id="UP000266196">
    <property type="component" value="Unassembled WGS sequence"/>
</dbReference>
<organism evidence="3 4">
    <name type="scientific">Aphanomyces astaci</name>
    <name type="common">Crayfish plague agent</name>
    <dbReference type="NCBI Taxonomy" id="112090"/>
    <lineage>
        <taxon>Eukaryota</taxon>
        <taxon>Sar</taxon>
        <taxon>Stramenopiles</taxon>
        <taxon>Oomycota</taxon>
        <taxon>Saprolegniomycetes</taxon>
        <taxon>Saprolegniales</taxon>
        <taxon>Verrucalvaceae</taxon>
        <taxon>Aphanomyces</taxon>
    </lineage>
</organism>
<reference evidence="3 4" key="1">
    <citation type="submission" date="2018-08" db="EMBL/GenBank/DDBJ databases">
        <title>Aphanomyces genome sequencing and annotation.</title>
        <authorList>
            <person name="Minardi D."/>
            <person name="Oidtmann B."/>
            <person name="Van Der Giezen M."/>
            <person name="Studholme D.J."/>
        </authorList>
    </citation>
    <scope>NUCLEOTIDE SEQUENCE [LARGE SCALE GENOMIC DNA]</scope>
    <source>
        <strain evidence="3 4">197901</strain>
    </source>
</reference>
<name>A0A397FUA3_APHAT</name>
<sequence>TMAQSEKRRNWSWDEDKVLLIQAATDKPFAAEKGQLTKAWQALADTLLACDHFTRVVDGRKVQNRFSALVEEHRRFDKASAKLSGDDEVETEKHILLDDIVALLDDVKEIASQKTSNSVVEKEQAEQGALIVRDMAMRTMKRRKDNDSDEQKKKPALDNRRNSLAAAIEAESERELVVREKELSFQQFKLESEIKQRELDREERQAEREHQILMARIDNEKMLSMFKAFAESKK</sequence>
<feature type="region of interest" description="Disordered" evidence="2">
    <location>
        <begin position="140"/>
        <end position="161"/>
    </location>
</feature>
<keyword evidence="1" id="KW-0175">Coiled coil</keyword>
<proteinExistence type="predicted"/>
<accession>A0A397FUA3</accession>
<evidence type="ECO:0000256" key="1">
    <source>
        <dbReference type="SAM" id="Coils"/>
    </source>
</evidence>
<dbReference type="AlphaFoldDB" id="A0A397FUA3"/>
<feature type="non-terminal residue" evidence="3">
    <location>
        <position position="1"/>
    </location>
</feature>
<protein>
    <recommendedName>
        <fullName evidence="5">Myb-like domain-containing protein</fullName>
    </recommendedName>
</protein>
<evidence type="ECO:0000256" key="2">
    <source>
        <dbReference type="SAM" id="MobiDB-lite"/>
    </source>
</evidence>
<gene>
    <name evidence="3" type="ORF">DYB31_014484</name>
</gene>
<feature type="coiled-coil region" evidence="1">
    <location>
        <begin position="185"/>
        <end position="216"/>
    </location>
</feature>
<evidence type="ECO:0000313" key="3">
    <source>
        <dbReference type="EMBL" id="RHZ40340.1"/>
    </source>
</evidence>
<evidence type="ECO:0008006" key="5">
    <source>
        <dbReference type="Google" id="ProtNLM"/>
    </source>
</evidence>
<evidence type="ECO:0000313" key="4">
    <source>
        <dbReference type="Proteomes" id="UP000266196"/>
    </source>
</evidence>
<dbReference type="PANTHER" id="PTHR37558:SF1">
    <property type="entry name" value="HTH CENPB-TYPE DOMAIN-CONTAINING PROTEIN"/>
    <property type="match status" value="1"/>
</dbReference>
<dbReference type="VEuPathDB" id="FungiDB:H257_18804"/>
<feature type="compositionally biased region" description="Basic and acidic residues" evidence="2">
    <location>
        <begin position="144"/>
        <end position="161"/>
    </location>
</feature>
<comment type="caution">
    <text evidence="3">The sequence shown here is derived from an EMBL/GenBank/DDBJ whole genome shotgun (WGS) entry which is preliminary data.</text>
</comment>
<dbReference type="PANTHER" id="PTHR37558">
    <property type="entry name" value="HTH CENPB-TYPE DOMAIN-CONTAINING PROTEIN"/>
    <property type="match status" value="1"/>
</dbReference>
<dbReference type="EMBL" id="QUTE01002874">
    <property type="protein sequence ID" value="RHZ40340.1"/>
    <property type="molecule type" value="Genomic_DNA"/>
</dbReference>